<dbReference type="Proteomes" id="UP000188729">
    <property type="component" value="Unassembled WGS sequence"/>
</dbReference>
<dbReference type="InterPro" id="IPR019734">
    <property type="entry name" value="TPR_rpt"/>
</dbReference>
<dbReference type="AlphaFoldDB" id="A0A1V2ESW2"/>
<evidence type="ECO:0000313" key="1">
    <source>
        <dbReference type="EMBL" id="ONF95565.1"/>
    </source>
</evidence>
<dbReference type="STRING" id="1915074.SPHI_22320"/>
<evidence type="ECO:0000313" key="2">
    <source>
        <dbReference type="Proteomes" id="UP000188729"/>
    </source>
</evidence>
<comment type="caution">
    <text evidence="1">The sequence shown here is derived from an EMBL/GenBank/DDBJ whole genome shotgun (WGS) entry which is preliminary data.</text>
</comment>
<reference evidence="1 2" key="1">
    <citation type="submission" date="2016-11" db="EMBL/GenBank/DDBJ databases">
        <title>Genome sequence of Sphingomonas jeddahensis G39.</title>
        <authorList>
            <person name="Poehlein A."/>
            <person name="Wuebbeler J.H."/>
            <person name="Steinbuechel A."/>
            <person name="Daniel R."/>
        </authorList>
    </citation>
    <scope>NUCLEOTIDE SEQUENCE [LARGE SCALE GENOMIC DNA]</scope>
    <source>
        <strain evidence="1 2">G39</strain>
    </source>
</reference>
<proteinExistence type="predicted"/>
<dbReference type="InterPro" id="IPR011990">
    <property type="entry name" value="TPR-like_helical_dom_sf"/>
</dbReference>
<dbReference type="EMBL" id="MPSB01000010">
    <property type="protein sequence ID" value="ONF95565.1"/>
    <property type="molecule type" value="Genomic_DNA"/>
</dbReference>
<sequence>MILILLLAAQVAALPTTESCAGLAASDPVAAERRAAADRSASGRACMGLALAGQDRFAEAAPAFEEAARVSELARDGAAARYWALAGNAWLAGQNAEKARAALNAALAAGTLTGLERGEAALDRARALVALDDMRAARADLDLALKDAADDPLAWLLSATLARRTGDMGRARADIAQALRRSPDDAQVQLEAGNIAAASGDEAGAKAAWTEATRLAPDRPAGQSAARALTQFAATTTQQ</sequence>
<name>A0A1V2ESW2_9SPHN</name>
<protein>
    <submittedName>
        <fullName evidence="1">Tetratricopeptide repeat protein</fullName>
    </submittedName>
</protein>
<gene>
    <name evidence="1" type="ORF">SPHI_22320</name>
</gene>
<dbReference type="RefSeq" id="WP_076745006.1">
    <property type="nucleotide sequence ID" value="NZ_MPSB01000010.1"/>
</dbReference>
<organism evidence="1 2">
    <name type="scientific">Sphingomonas jeddahensis</name>
    <dbReference type="NCBI Taxonomy" id="1915074"/>
    <lineage>
        <taxon>Bacteria</taxon>
        <taxon>Pseudomonadati</taxon>
        <taxon>Pseudomonadota</taxon>
        <taxon>Alphaproteobacteria</taxon>
        <taxon>Sphingomonadales</taxon>
        <taxon>Sphingomonadaceae</taxon>
        <taxon>Sphingomonas</taxon>
    </lineage>
</organism>
<dbReference type="SMART" id="SM00028">
    <property type="entry name" value="TPR"/>
    <property type="match status" value="4"/>
</dbReference>
<dbReference type="Gene3D" id="1.25.40.10">
    <property type="entry name" value="Tetratricopeptide repeat domain"/>
    <property type="match status" value="1"/>
</dbReference>
<keyword evidence="2" id="KW-1185">Reference proteome</keyword>
<accession>A0A1V2ESW2</accession>
<dbReference type="SUPFAM" id="SSF48452">
    <property type="entry name" value="TPR-like"/>
    <property type="match status" value="1"/>
</dbReference>
<dbReference type="Pfam" id="PF13432">
    <property type="entry name" value="TPR_16"/>
    <property type="match status" value="2"/>
</dbReference>